<keyword evidence="6 8" id="KW-1133">Transmembrane helix</keyword>
<accession>K2QGV5</accession>
<dbReference type="OrthoDB" id="8353433at2"/>
<dbReference type="AlphaFoldDB" id="K2QGV5"/>
<dbReference type="Proteomes" id="UP000007364">
    <property type="component" value="Unassembled WGS sequence"/>
</dbReference>
<dbReference type="STRING" id="555500.I215_14968"/>
<feature type="transmembrane region" description="Helical" evidence="8">
    <location>
        <begin position="209"/>
        <end position="229"/>
    </location>
</feature>
<feature type="domain" description="Glycosyltransferase RgtA/B/C/D-like" evidence="9">
    <location>
        <begin position="63"/>
        <end position="226"/>
    </location>
</feature>
<dbReference type="RefSeq" id="WP_008992816.1">
    <property type="nucleotide sequence ID" value="NZ_AMSG01000038.1"/>
</dbReference>
<comment type="caution">
    <text evidence="10">The sequence shown here is derived from an EMBL/GenBank/DDBJ whole genome shotgun (WGS) entry which is preliminary data.</text>
</comment>
<evidence type="ECO:0000256" key="4">
    <source>
        <dbReference type="ARBA" id="ARBA00022679"/>
    </source>
</evidence>
<keyword evidence="5 8" id="KW-0812">Transmembrane</keyword>
<keyword evidence="3" id="KW-0328">Glycosyltransferase</keyword>
<dbReference type="GO" id="GO:0009103">
    <property type="term" value="P:lipopolysaccharide biosynthetic process"/>
    <property type="evidence" value="ECO:0007669"/>
    <property type="project" value="UniProtKB-ARBA"/>
</dbReference>
<evidence type="ECO:0000259" key="9">
    <source>
        <dbReference type="Pfam" id="PF13231"/>
    </source>
</evidence>
<evidence type="ECO:0000313" key="10">
    <source>
        <dbReference type="EMBL" id="EKF53952.1"/>
    </source>
</evidence>
<comment type="subcellular location">
    <subcellularLocation>
        <location evidence="1">Cell membrane</location>
        <topology evidence="1">Multi-pass membrane protein</topology>
    </subcellularLocation>
</comment>
<feature type="transmembrane region" description="Helical" evidence="8">
    <location>
        <begin position="379"/>
        <end position="402"/>
    </location>
</feature>
<dbReference type="Pfam" id="PF13231">
    <property type="entry name" value="PMT_2"/>
    <property type="match status" value="1"/>
</dbReference>
<evidence type="ECO:0000256" key="7">
    <source>
        <dbReference type="ARBA" id="ARBA00023136"/>
    </source>
</evidence>
<evidence type="ECO:0000256" key="6">
    <source>
        <dbReference type="ARBA" id="ARBA00022989"/>
    </source>
</evidence>
<dbReference type="InterPro" id="IPR050297">
    <property type="entry name" value="LipidA_mod_glycosyltrf_83"/>
</dbReference>
<proteinExistence type="predicted"/>
<evidence type="ECO:0000256" key="2">
    <source>
        <dbReference type="ARBA" id="ARBA00022475"/>
    </source>
</evidence>
<dbReference type="eggNOG" id="COG1807">
    <property type="taxonomic scope" value="Bacteria"/>
</dbReference>
<sequence length="547" mass="63319">MNKFIEKYPIAIIILVCIGIFLFNLDVIYVNIMEARNFISAREMLLNENWLLPTMNDVARYEKPPLPTWLTALSAYLFGVHNLWALRLPAALICIVLILAYYKLVIEFFKKKNLAFYTALILATSFYIIFSGRNGQWDIFAHGFMVLSIFFLLRMLHQSNKRVLYALGSGVFFGCAFLSKGPVSPYALWLPFIIAYLATYKKRLSKRHILPMLLTLIIGLCVGLSWYGYVRIEDPANYLKITEEETGNWSSYNIRPFYYYWSFFTQSGIWTIPSFIALLYPYLKNKVSDPKAYTFSFIWTISSVVLLSIIPEKKSRYLLPVLIPMALNTAFYIEYLIARIKNLKRSEKLPVYFNFGLIGFIGISFPTAGFLYFRDNLKGFYANFTLCAVLLFLSGLLILIALKKQQIKKVFLLTIAFTWVILTAGFPLTKALYINPNFNNISNLKPDVKLYSYGEVTPESLWHLGYSVPDIIYSGPLETPQENRFGILVTPENTSEFKRIFATEYHIELADTFDINYTASPQHSAYKDRLITYYFILEKKQNNHDNQ</sequence>
<protein>
    <submittedName>
        <fullName evidence="10">PMT family glycosyltransferase, 4-amino-4-deoxy-L-arabinose transferase</fullName>
    </submittedName>
</protein>
<feature type="transmembrane region" description="Helical" evidence="8">
    <location>
        <begin position="258"/>
        <end position="280"/>
    </location>
</feature>
<gene>
    <name evidence="10" type="ORF">I215_14968</name>
</gene>
<feature type="transmembrane region" description="Helical" evidence="8">
    <location>
        <begin position="292"/>
        <end position="311"/>
    </location>
</feature>
<evidence type="ECO:0000256" key="5">
    <source>
        <dbReference type="ARBA" id="ARBA00022692"/>
    </source>
</evidence>
<evidence type="ECO:0000256" key="1">
    <source>
        <dbReference type="ARBA" id="ARBA00004651"/>
    </source>
</evidence>
<feature type="transmembrane region" description="Helical" evidence="8">
    <location>
        <begin position="84"/>
        <end position="102"/>
    </location>
</feature>
<feature type="transmembrane region" description="Helical" evidence="8">
    <location>
        <begin position="317"/>
        <end position="337"/>
    </location>
</feature>
<evidence type="ECO:0000256" key="8">
    <source>
        <dbReference type="SAM" id="Phobius"/>
    </source>
</evidence>
<feature type="transmembrane region" description="Helical" evidence="8">
    <location>
        <begin position="114"/>
        <end position="133"/>
    </location>
</feature>
<name>K2QGV5_9FLAO</name>
<dbReference type="GO" id="GO:0016763">
    <property type="term" value="F:pentosyltransferase activity"/>
    <property type="evidence" value="ECO:0007669"/>
    <property type="project" value="TreeGrafter"/>
</dbReference>
<feature type="transmembrane region" description="Helical" evidence="8">
    <location>
        <begin position="139"/>
        <end position="156"/>
    </location>
</feature>
<dbReference type="EMBL" id="AMSG01000038">
    <property type="protein sequence ID" value="EKF53952.1"/>
    <property type="molecule type" value="Genomic_DNA"/>
</dbReference>
<dbReference type="PATRIC" id="fig|555500.3.peg.3077"/>
<keyword evidence="2" id="KW-1003">Cell membrane</keyword>
<dbReference type="PANTHER" id="PTHR33908">
    <property type="entry name" value="MANNOSYLTRANSFERASE YKCB-RELATED"/>
    <property type="match status" value="1"/>
</dbReference>
<reference evidence="10 11" key="1">
    <citation type="journal article" date="2012" name="J. Bacteriol.">
        <title>Genome Sequence of Galbibacter marinum Type Strain ck-I2-15.</title>
        <authorList>
            <person name="Lai Q."/>
            <person name="Li C."/>
            <person name="Shao Z."/>
        </authorList>
    </citation>
    <scope>NUCLEOTIDE SEQUENCE [LARGE SCALE GENOMIC DNA]</scope>
    <source>
        <strain evidence="11">ck-I2-15</strain>
    </source>
</reference>
<evidence type="ECO:0000256" key="3">
    <source>
        <dbReference type="ARBA" id="ARBA00022676"/>
    </source>
</evidence>
<organism evidence="10 11">
    <name type="scientific">Galbibacter marinus</name>
    <dbReference type="NCBI Taxonomy" id="555500"/>
    <lineage>
        <taxon>Bacteria</taxon>
        <taxon>Pseudomonadati</taxon>
        <taxon>Bacteroidota</taxon>
        <taxon>Flavobacteriia</taxon>
        <taxon>Flavobacteriales</taxon>
        <taxon>Flavobacteriaceae</taxon>
        <taxon>Galbibacter</taxon>
    </lineage>
</organism>
<dbReference type="InterPro" id="IPR038731">
    <property type="entry name" value="RgtA/B/C-like"/>
</dbReference>
<dbReference type="PANTHER" id="PTHR33908:SF3">
    <property type="entry name" value="UNDECAPRENYL PHOSPHATE-ALPHA-4-AMINO-4-DEOXY-L-ARABINOSE ARABINOSYL TRANSFERASE"/>
    <property type="match status" value="1"/>
</dbReference>
<keyword evidence="7 8" id="KW-0472">Membrane</keyword>
<keyword evidence="4 10" id="KW-0808">Transferase</keyword>
<dbReference type="GO" id="GO:0005886">
    <property type="term" value="C:plasma membrane"/>
    <property type="evidence" value="ECO:0007669"/>
    <property type="project" value="UniProtKB-SubCell"/>
</dbReference>
<feature type="transmembrane region" description="Helical" evidence="8">
    <location>
        <begin position="12"/>
        <end position="32"/>
    </location>
</feature>
<feature type="transmembrane region" description="Helical" evidence="8">
    <location>
        <begin position="349"/>
        <end position="373"/>
    </location>
</feature>
<keyword evidence="11" id="KW-1185">Reference proteome</keyword>
<dbReference type="GO" id="GO:0010041">
    <property type="term" value="P:response to iron(III) ion"/>
    <property type="evidence" value="ECO:0007669"/>
    <property type="project" value="TreeGrafter"/>
</dbReference>
<feature type="transmembrane region" description="Helical" evidence="8">
    <location>
        <begin position="409"/>
        <end position="428"/>
    </location>
</feature>
<evidence type="ECO:0000313" key="11">
    <source>
        <dbReference type="Proteomes" id="UP000007364"/>
    </source>
</evidence>